<gene>
    <name evidence="3" type="ORF">GCM10023323_72190</name>
</gene>
<evidence type="ECO:0000313" key="4">
    <source>
        <dbReference type="Proteomes" id="UP001499878"/>
    </source>
</evidence>
<protein>
    <submittedName>
        <fullName evidence="3">MobC family plasmid mobilization relaxosome protein</fullName>
    </submittedName>
</protein>
<name>A0ABP9TFF6_9ACTN</name>
<evidence type="ECO:0000313" key="3">
    <source>
        <dbReference type="EMBL" id="GAA5216982.1"/>
    </source>
</evidence>
<dbReference type="Pfam" id="PF05713">
    <property type="entry name" value="MobC"/>
    <property type="match status" value="1"/>
</dbReference>
<dbReference type="EMBL" id="BAABJR010000028">
    <property type="protein sequence ID" value="GAA5216982.1"/>
    <property type="molecule type" value="Genomic_DNA"/>
</dbReference>
<organism evidence="3 4">
    <name type="scientific">Streptomyces thinghirensis</name>
    <dbReference type="NCBI Taxonomy" id="551547"/>
    <lineage>
        <taxon>Bacteria</taxon>
        <taxon>Bacillati</taxon>
        <taxon>Actinomycetota</taxon>
        <taxon>Actinomycetes</taxon>
        <taxon>Kitasatosporales</taxon>
        <taxon>Streptomycetaceae</taxon>
        <taxon>Streptomyces</taxon>
    </lineage>
</organism>
<dbReference type="RefSeq" id="WP_345637896.1">
    <property type="nucleotide sequence ID" value="NZ_BAABJR010000028.1"/>
</dbReference>
<sequence length="144" mass="15819">MAEPPATDGRRRAPKRRREREAAGRRTNRFLVSYNDTELVIVTEAATRDNQALASWVGAAALDVAKEKVVPVSTDSRDVLAELIQARNQASRIGNNVNQMAKALNADGTVTGAQLAATLDAILKSVQRLDEATLQVMRERRQRP</sequence>
<evidence type="ECO:0000259" key="2">
    <source>
        <dbReference type="Pfam" id="PF05713"/>
    </source>
</evidence>
<reference evidence="4" key="1">
    <citation type="journal article" date="2019" name="Int. J. Syst. Evol. Microbiol.">
        <title>The Global Catalogue of Microorganisms (GCM) 10K type strain sequencing project: providing services to taxonomists for standard genome sequencing and annotation.</title>
        <authorList>
            <consortium name="The Broad Institute Genomics Platform"/>
            <consortium name="The Broad Institute Genome Sequencing Center for Infectious Disease"/>
            <person name="Wu L."/>
            <person name="Ma J."/>
        </authorList>
    </citation>
    <scope>NUCLEOTIDE SEQUENCE [LARGE SCALE GENOMIC DNA]</scope>
    <source>
        <strain evidence="4">JCM 18306</strain>
    </source>
</reference>
<feature type="region of interest" description="Disordered" evidence="1">
    <location>
        <begin position="1"/>
        <end position="24"/>
    </location>
</feature>
<dbReference type="Proteomes" id="UP001499878">
    <property type="component" value="Unassembled WGS sequence"/>
</dbReference>
<evidence type="ECO:0000256" key="1">
    <source>
        <dbReference type="SAM" id="MobiDB-lite"/>
    </source>
</evidence>
<accession>A0ABP9TFF6</accession>
<proteinExistence type="predicted"/>
<comment type="caution">
    <text evidence="3">The sequence shown here is derived from an EMBL/GenBank/DDBJ whole genome shotgun (WGS) entry which is preliminary data.</text>
</comment>
<feature type="domain" description="Bacterial mobilisation" evidence="2">
    <location>
        <begin position="91"/>
        <end position="128"/>
    </location>
</feature>
<keyword evidence="4" id="KW-1185">Reference proteome</keyword>
<dbReference type="InterPro" id="IPR008687">
    <property type="entry name" value="MobC"/>
</dbReference>